<sequence length="111" mass="11603">MAGQIESFLVVGLIVVGCFFLTVGTIGLLRLPNVYNRMHATSKPTTLGTVSIFLAGFVYFGPGGAGLPSLVGIAFLFLTVPTGAHMISRAAERTGVPFLGSVTWPGKSDDE</sequence>
<dbReference type="NCBIfam" id="TIGR01300">
    <property type="entry name" value="CPA3_mnhG_phaG"/>
    <property type="match status" value="1"/>
</dbReference>
<protein>
    <submittedName>
        <fullName evidence="2">Multicomponent Na+:H+ antiporter subunit G</fullName>
    </submittedName>
</protein>
<gene>
    <name evidence="2" type="ORF">SAMN05216559_3388</name>
</gene>
<keyword evidence="3" id="KW-1185">Reference proteome</keyword>
<feature type="transmembrane region" description="Helical" evidence="1">
    <location>
        <begin position="7"/>
        <end position="31"/>
    </location>
</feature>
<evidence type="ECO:0000313" key="2">
    <source>
        <dbReference type="EMBL" id="SFS08257.1"/>
    </source>
</evidence>
<dbReference type="STRING" id="767519.SAMN05216559_3388"/>
<accession>A0A1I6LXT9</accession>
<keyword evidence="1" id="KW-0812">Transmembrane</keyword>
<dbReference type="Proteomes" id="UP000199062">
    <property type="component" value="Unassembled WGS sequence"/>
</dbReference>
<dbReference type="PANTHER" id="PTHR34703:SF1">
    <property type="entry name" value="ANTIPORTER SUBUNIT MNHG2-RELATED"/>
    <property type="match status" value="1"/>
</dbReference>
<organism evidence="2 3">
    <name type="scientific">Halomicrobium zhouii</name>
    <dbReference type="NCBI Taxonomy" id="767519"/>
    <lineage>
        <taxon>Archaea</taxon>
        <taxon>Methanobacteriati</taxon>
        <taxon>Methanobacteriota</taxon>
        <taxon>Stenosarchaea group</taxon>
        <taxon>Halobacteria</taxon>
        <taxon>Halobacteriales</taxon>
        <taxon>Haloarculaceae</taxon>
        <taxon>Halomicrobium</taxon>
    </lineage>
</organism>
<name>A0A1I6LXT9_9EURY</name>
<keyword evidence="1" id="KW-1133">Transmembrane helix</keyword>
<evidence type="ECO:0000313" key="3">
    <source>
        <dbReference type="Proteomes" id="UP000199062"/>
    </source>
</evidence>
<dbReference type="EMBL" id="FOZK01000003">
    <property type="protein sequence ID" value="SFS08257.1"/>
    <property type="molecule type" value="Genomic_DNA"/>
</dbReference>
<dbReference type="InterPro" id="IPR005133">
    <property type="entry name" value="PhaG_MnhG_YufB"/>
</dbReference>
<dbReference type="PANTHER" id="PTHR34703">
    <property type="entry name" value="ANTIPORTER SUBUNIT MNHG2-RELATED"/>
    <property type="match status" value="1"/>
</dbReference>
<proteinExistence type="predicted"/>
<reference evidence="2 3" key="1">
    <citation type="submission" date="2016-10" db="EMBL/GenBank/DDBJ databases">
        <authorList>
            <person name="de Groot N.N."/>
        </authorList>
    </citation>
    <scope>NUCLEOTIDE SEQUENCE [LARGE SCALE GENOMIC DNA]</scope>
    <source>
        <strain evidence="2 3">CGMCC 1.10457</strain>
    </source>
</reference>
<dbReference type="RefSeq" id="WP_089817851.1">
    <property type="nucleotide sequence ID" value="NZ_FOZK01000003.1"/>
</dbReference>
<dbReference type="GO" id="GO:0015385">
    <property type="term" value="F:sodium:proton antiporter activity"/>
    <property type="evidence" value="ECO:0007669"/>
    <property type="project" value="TreeGrafter"/>
</dbReference>
<keyword evidence="1" id="KW-0472">Membrane</keyword>
<dbReference type="AlphaFoldDB" id="A0A1I6LXT9"/>
<dbReference type="Pfam" id="PF03334">
    <property type="entry name" value="PhaG_MnhG_YufB"/>
    <property type="match status" value="1"/>
</dbReference>
<feature type="transmembrane region" description="Helical" evidence="1">
    <location>
        <begin position="51"/>
        <end position="80"/>
    </location>
</feature>
<evidence type="ECO:0000256" key="1">
    <source>
        <dbReference type="SAM" id="Phobius"/>
    </source>
</evidence>
<dbReference type="OrthoDB" id="19138at2157"/>